<dbReference type="GO" id="GO:0005524">
    <property type="term" value="F:ATP binding"/>
    <property type="evidence" value="ECO:0007669"/>
    <property type="project" value="UniProtKB-KW"/>
</dbReference>
<dbReference type="Proteomes" id="UP000553957">
    <property type="component" value="Unassembled WGS sequence"/>
</dbReference>
<keyword evidence="6" id="KW-0347">Helicase</keyword>
<dbReference type="EMBL" id="JABJRC010000018">
    <property type="protein sequence ID" value="NOL45880.1"/>
    <property type="molecule type" value="Genomic_DNA"/>
</dbReference>
<gene>
    <name evidence="6" type="ORF">HNR71_000057</name>
    <name evidence="7" type="ORF">HPO96_37110</name>
</gene>
<dbReference type="SUPFAM" id="SSF52540">
    <property type="entry name" value="P-loop containing nucleoside triphosphate hydrolases"/>
    <property type="match status" value="1"/>
</dbReference>
<sequence>MADPFTDPAPATPAGSLTFADFLGRFDVVDEEANGYAVICPAHDDEKPSLRVAYNADRKTLILRCRVGCKTADVLSTLDLRMTDLFNVEPGDMANVKSAGAVPEAVSIAHRAALAMYLSASAGKLFHEGADAVDYAEARFGITNDRADALGLGYDDGTLSSGIVGLSRDLYRDTARLVVPFNDFDGHPHYLQARAIDTDYSGRAKWSGPFNPEGMRWGVYGWFPGDLPWDEVLVTEGPGDGLTSVGAGYDTLLIRGASMGLPDDVLAELATRFPDRTFVLAGDPDKGGQRFNEIVGERLTSVGLRVAVLQLPGVDISDWRKQDPDAFYPAFTEAVTSAAPWEPPAADVQPESASPSVPSMEEAQLAHTELGNATRLFHRMNRMVRHSGALGFLVWNGRAWEVDLRNRVLAEAASSAEALMDEALRMPKGEEGSPADKARKAALRWAHDSQRERNLKATVELLKTRPGVSVAADELDAKPDLLACRNGTVNLRTGEFGPSNPNDLLTKAIDVDYDADAKAPRWESFLGECFPDDDSMPGYLQRLVGYGITGHNREQCYVMLHGRGGNGKSVFTTALYNTFRAITEAAPIETFLAGGTTDGSSASSDVAILRSARLVLTSEAESGARMADAKLKRLTGDDPVTARFLYKEPFTFTPAFLLFMSTNAIPENRDNSDGIWRRLKVIEWKQQFKGARKDSSLSAKLRAERAGILAWAVRGAMDWFARGNLGEPQRVTETVDDLRKESDKLLEFYPGVLVNDDAGWIERAELYALYREWVEREGNHPWQPRTLYDELRARGVEQSGRKGKRGFKGIRPARPSEKAADERAQDNPLTDITTNSEDAPDLESFEP</sequence>
<dbReference type="AlphaFoldDB" id="A0A7Y4L7L1"/>
<dbReference type="Pfam" id="PF08706">
    <property type="entry name" value="D5_N"/>
    <property type="match status" value="1"/>
</dbReference>
<dbReference type="InterPro" id="IPR014818">
    <property type="entry name" value="Phage/plasmid_primase_P4_C"/>
</dbReference>
<feature type="compositionally biased region" description="Polar residues" evidence="4">
    <location>
        <begin position="827"/>
        <end position="837"/>
    </location>
</feature>
<dbReference type="Pfam" id="PF19263">
    <property type="entry name" value="DUF5906"/>
    <property type="match status" value="1"/>
</dbReference>
<evidence type="ECO:0000259" key="5">
    <source>
        <dbReference type="PROSITE" id="PS51206"/>
    </source>
</evidence>
<organism evidence="7 8">
    <name type="scientific">Kribbella sandramycini</name>
    <dbReference type="NCBI Taxonomy" id="60450"/>
    <lineage>
        <taxon>Bacteria</taxon>
        <taxon>Bacillati</taxon>
        <taxon>Actinomycetota</taxon>
        <taxon>Actinomycetes</taxon>
        <taxon>Propionibacteriales</taxon>
        <taxon>Kribbellaceae</taxon>
        <taxon>Kribbella</taxon>
    </lineage>
</organism>
<dbReference type="Gene3D" id="3.40.50.300">
    <property type="entry name" value="P-loop containing nucleotide triphosphate hydrolases"/>
    <property type="match status" value="1"/>
</dbReference>
<dbReference type="PANTHER" id="PTHR35372:SF2">
    <property type="entry name" value="SF3 HELICASE DOMAIN-CONTAINING PROTEIN"/>
    <property type="match status" value="1"/>
</dbReference>
<comment type="caution">
    <text evidence="7">The sequence shown here is derived from an EMBL/GenBank/DDBJ whole genome shotgun (WGS) entry which is preliminary data.</text>
</comment>
<reference evidence="7 8" key="1">
    <citation type="submission" date="2020-05" db="EMBL/GenBank/DDBJ databases">
        <title>Genome sequence of Kribbella sandramycini ATCC 39419.</title>
        <authorList>
            <person name="Maclea K.S."/>
            <person name="Fair J.L."/>
        </authorList>
    </citation>
    <scope>NUCLEOTIDE SEQUENCE [LARGE SCALE GENOMIC DNA]</scope>
    <source>
        <strain evidence="7 8">ATCC 39419</strain>
    </source>
</reference>
<dbReference type="Proteomes" id="UP000534306">
    <property type="component" value="Unassembled WGS sequence"/>
</dbReference>
<dbReference type="Gene3D" id="3.40.1360.10">
    <property type="match status" value="1"/>
</dbReference>
<dbReference type="InterPro" id="IPR027417">
    <property type="entry name" value="P-loop_NTPase"/>
</dbReference>
<dbReference type="RefSeq" id="WP_171679178.1">
    <property type="nucleotide sequence ID" value="NZ_BAAAGT010000022.1"/>
</dbReference>
<feature type="compositionally biased region" description="Acidic residues" evidence="4">
    <location>
        <begin position="838"/>
        <end position="847"/>
    </location>
</feature>
<keyword evidence="8" id="KW-1185">Reference proteome</keyword>
<dbReference type="InterPro" id="IPR051620">
    <property type="entry name" value="ORF904-like_C"/>
</dbReference>
<accession>A0A7Y4L7L1</accession>
<evidence type="ECO:0000313" key="8">
    <source>
        <dbReference type="Proteomes" id="UP000534306"/>
    </source>
</evidence>
<keyword evidence="3" id="KW-0067">ATP-binding</keyword>
<dbReference type="GO" id="GO:0004386">
    <property type="term" value="F:helicase activity"/>
    <property type="evidence" value="ECO:0007669"/>
    <property type="project" value="UniProtKB-KW"/>
</dbReference>
<dbReference type="CDD" id="cd01029">
    <property type="entry name" value="TOPRIM_primases"/>
    <property type="match status" value="1"/>
</dbReference>
<feature type="domain" description="SF3 helicase" evidence="5">
    <location>
        <begin position="535"/>
        <end position="697"/>
    </location>
</feature>
<name>A0A7Y4L7L1_9ACTN</name>
<dbReference type="InterPro" id="IPR014015">
    <property type="entry name" value="Helicase_SF3_DNA-vir"/>
</dbReference>
<dbReference type="EMBL" id="JACHKF010000001">
    <property type="protein sequence ID" value="MBB6564420.1"/>
    <property type="molecule type" value="Genomic_DNA"/>
</dbReference>
<dbReference type="GO" id="GO:0016787">
    <property type="term" value="F:hydrolase activity"/>
    <property type="evidence" value="ECO:0007669"/>
    <property type="project" value="UniProtKB-KW"/>
</dbReference>
<keyword evidence="2" id="KW-0378">Hydrolase</keyword>
<keyword evidence="1" id="KW-0547">Nucleotide-binding</keyword>
<evidence type="ECO:0000256" key="1">
    <source>
        <dbReference type="ARBA" id="ARBA00022741"/>
    </source>
</evidence>
<protein>
    <submittedName>
        <fullName evidence="6">Putative DNA primase/helicase</fullName>
    </submittedName>
</protein>
<evidence type="ECO:0000313" key="7">
    <source>
        <dbReference type="EMBL" id="NOL45880.1"/>
    </source>
</evidence>
<feature type="region of interest" description="Disordered" evidence="4">
    <location>
        <begin position="798"/>
        <end position="847"/>
    </location>
</feature>
<dbReference type="InterPro" id="IPR045455">
    <property type="entry name" value="NrS-1_pol-like_helicase"/>
</dbReference>
<evidence type="ECO:0000256" key="3">
    <source>
        <dbReference type="ARBA" id="ARBA00022840"/>
    </source>
</evidence>
<dbReference type="InterPro" id="IPR006500">
    <property type="entry name" value="Helicase_put_C_phage/plasmid"/>
</dbReference>
<dbReference type="InterPro" id="IPR034154">
    <property type="entry name" value="TOPRIM_DnaG/twinkle"/>
</dbReference>
<dbReference type="NCBIfam" id="TIGR01613">
    <property type="entry name" value="primase_Cterm"/>
    <property type="match status" value="1"/>
</dbReference>
<feature type="compositionally biased region" description="Basic and acidic residues" evidence="4">
    <location>
        <begin position="814"/>
        <end position="825"/>
    </location>
</feature>
<reference evidence="6 9" key="2">
    <citation type="submission" date="2020-08" db="EMBL/GenBank/DDBJ databases">
        <title>Sequencing the genomes of 1000 actinobacteria strains.</title>
        <authorList>
            <person name="Klenk H.-P."/>
        </authorList>
    </citation>
    <scope>NUCLEOTIDE SEQUENCE [LARGE SCALE GENOMIC DNA]</scope>
    <source>
        <strain evidence="6 9">DSM 15626</strain>
    </source>
</reference>
<evidence type="ECO:0000256" key="2">
    <source>
        <dbReference type="ARBA" id="ARBA00022801"/>
    </source>
</evidence>
<dbReference type="SMART" id="SM00885">
    <property type="entry name" value="D5_N"/>
    <property type="match status" value="1"/>
</dbReference>
<dbReference type="PANTHER" id="PTHR35372">
    <property type="entry name" value="ATP BINDING PROTEIN-RELATED"/>
    <property type="match status" value="1"/>
</dbReference>
<proteinExistence type="predicted"/>
<evidence type="ECO:0000256" key="4">
    <source>
        <dbReference type="SAM" id="MobiDB-lite"/>
    </source>
</evidence>
<evidence type="ECO:0000313" key="9">
    <source>
        <dbReference type="Proteomes" id="UP000553957"/>
    </source>
</evidence>
<dbReference type="PROSITE" id="PS51206">
    <property type="entry name" value="SF3_HELICASE_1"/>
    <property type="match status" value="1"/>
</dbReference>
<evidence type="ECO:0000313" key="6">
    <source>
        <dbReference type="EMBL" id="MBB6564420.1"/>
    </source>
</evidence>